<organism evidence="8 9">
    <name type="scientific">Pedobacter nyackensis</name>
    <dbReference type="NCBI Taxonomy" id="475255"/>
    <lineage>
        <taxon>Bacteria</taxon>
        <taxon>Pseudomonadati</taxon>
        <taxon>Bacteroidota</taxon>
        <taxon>Sphingobacteriia</taxon>
        <taxon>Sphingobacteriales</taxon>
        <taxon>Sphingobacteriaceae</taxon>
        <taxon>Pedobacter</taxon>
    </lineage>
</organism>
<dbReference type="Gene3D" id="3.90.226.10">
    <property type="entry name" value="2-enoyl-CoA Hydratase, Chain A, domain 1"/>
    <property type="match status" value="1"/>
</dbReference>
<dbReference type="Pfam" id="PF03572">
    <property type="entry name" value="Peptidase_S41"/>
    <property type="match status" value="1"/>
</dbReference>
<dbReference type="CDD" id="cd06782">
    <property type="entry name" value="cpPDZ_CPP-like"/>
    <property type="match status" value="1"/>
</dbReference>
<dbReference type="AlphaFoldDB" id="A0A1W2ABI0"/>
<dbReference type="CDD" id="cd01671">
    <property type="entry name" value="CARD"/>
    <property type="match status" value="1"/>
</dbReference>
<evidence type="ECO:0000256" key="2">
    <source>
        <dbReference type="ARBA" id="ARBA00022670"/>
    </source>
</evidence>
<dbReference type="InterPro" id="IPR020992">
    <property type="entry name" value="Tail_Prtase_C"/>
</dbReference>
<keyword evidence="6" id="KW-0175">Coiled coil</keyword>
<dbReference type="OrthoDB" id="9812068at2"/>
<evidence type="ECO:0000313" key="8">
    <source>
        <dbReference type="EMBL" id="SMC58016.1"/>
    </source>
</evidence>
<evidence type="ECO:0000256" key="3">
    <source>
        <dbReference type="ARBA" id="ARBA00022801"/>
    </source>
</evidence>
<dbReference type="GO" id="GO:0006508">
    <property type="term" value="P:proteolysis"/>
    <property type="evidence" value="ECO:0007669"/>
    <property type="project" value="UniProtKB-KW"/>
</dbReference>
<dbReference type="InterPro" id="IPR001478">
    <property type="entry name" value="PDZ"/>
</dbReference>
<dbReference type="STRING" id="475255.SAMN04488101_101434"/>
<dbReference type="FunFam" id="3.90.226.10:FF:000090">
    <property type="entry name" value="Tail-specific protease"/>
    <property type="match status" value="1"/>
</dbReference>
<dbReference type="InterPro" id="IPR004447">
    <property type="entry name" value="Peptidase_S41A"/>
</dbReference>
<dbReference type="PROSITE" id="PS50106">
    <property type="entry name" value="PDZ"/>
    <property type="match status" value="1"/>
</dbReference>
<dbReference type="GO" id="GO:0004175">
    <property type="term" value="F:endopeptidase activity"/>
    <property type="evidence" value="ECO:0007669"/>
    <property type="project" value="TreeGrafter"/>
</dbReference>
<keyword evidence="3 5" id="KW-0378">Hydrolase</keyword>
<dbReference type="InterPro" id="IPR005151">
    <property type="entry name" value="Tail-specific_protease"/>
</dbReference>
<protein>
    <submittedName>
        <fullName evidence="8">Carboxyl-terminal processing protease</fullName>
    </submittedName>
</protein>
<feature type="domain" description="PDZ" evidence="7">
    <location>
        <begin position="241"/>
        <end position="318"/>
    </location>
</feature>
<proteinExistence type="inferred from homology"/>
<gene>
    <name evidence="8" type="ORF">SAMN04488101_101434</name>
</gene>
<dbReference type="GO" id="GO:0008236">
    <property type="term" value="F:serine-type peptidase activity"/>
    <property type="evidence" value="ECO:0007669"/>
    <property type="project" value="UniProtKB-KW"/>
</dbReference>
<dbReference type="SMART" id="SM00228">
    <property type="entry name" value="PDZ"/>
    <property type="match status" value="1"/>
</dbReference>
<dbReference type="RefSeq" id="WP_159452583.1">
    <property type="nucleotide sequence ID" value="NZ_FWYB01000001.1"/>
</dbReference>
<evidence type="ECO:0000256" key="1">
    <source>
        <dbReference type="ARBA" id="ARBA00009179"/>
    </source>
</evidence>
<keyword evidence="2 5" id="KW-0645">Protease</keyword>
<dbReference type="PANTHER" id="PTHR32060:SF22">
    <property type="entry name" value="CARBOXYL-TERMINAL-PROCESSING PEPTIDASE 3, CHLOROPLASTIC"/>
    <property type="match status" value="1"/>
</dbReference>
<dbReference type="NCBIfam" id="TIGR00225">
    <property type="entry name" value="prc"/>
    <property type="match status" value="1"/>
</dbReference>
<feature type="coiled-coil region" evidence="6">
    <location>
        <begin position="184"/>
        <end position="211"/>
    </location>
</feature>
<dbReference type="Pfam" id="PF11818">
    <property type="entry name" value="DUF3340"/>
    <property type="match status" value="1"/>
</dbReference>
<dbReference type="Gene3D" id="2.30.42.10">
    <property type="match status" value="1"/>
</dbReference>
<dbReference type="Pfam" id="PF00595">
    <property type="entry name" value="PDZ"/>
    <property type="match status" value="1"/>
</dbReference>
<evidence type="ECO:0000313" key="9">
    <source>
        <dbReference type="Proteomes" id="UP000192678"/>
    </source>
</evidence>
<name>A0A1W2ABI0_9SPHI</name>
<dbReference type="SUPFAM" id="SSF50156">
    <property type="entry name" value="PDZ domain-like"/>
    <property type="match status" value="1"/>
</dbReference>
<keyword evidence="9" id="KW-1185">Reference proteome</keyword>
<comment type="similarity">
    <text evidence="1 5">Belongs to the peptidase S41A family.</text>
</comment>
<evidence type="ECO:0000259" key="7">
    <source>
        <dbReference type="PROSITE" id="PS50106"/>
    </source>
</evidence>
<dbReference type="InterPro" id="IPR040573">
    <property type="entry name" value="TSP_N"/>
</dbReference>
<reference evidence="8 9" key="1">
    <citation type="submission" date="2017-04" db="EMBL/GenBank/DDBJ databases">
        <authorList>
            <person name="Afonso C.L."/>
            <person name="Miller P.J."/>
            <person name="Scott M.A."/>
            <person name="Spackman E."/>
            <person name="Goraichik I."/>
            <person name="Dimitrov K.M."/>
            <person name="Suarez D.L."/>
            <person name="Swayne D.E."/>
        </authorList>
    </citation>
    <scope>NUCLEOTIDE SEQUENCE [LARGE SCALE GENOMIC DNA]</scope>
    <source>
        <strain evidence="8 9">DSM 19625</strain>
    </source>
</reference>
<dbReference type="PANTHER" id="PTHR32060">
    <property type="entry name" value="TAIL-SPECIFIC PROTEASE"/>
    <property type="match status" value="1"/>
</dbReference>
<dbReference type="Pfam" id="PF17804">
    <property type="entry name" value="TSP_NTD"/>
    <property type="match status" value="1"/>
</dbReference>
<evidence type="ECO:0000256" key="5">
    <source>
        <dbReference type="RuleBase" id="RU004404"/>
    </source>
</evidence>
<sequence>MNFKTLYKSPVALMLYGVCLCTTVNGQVVQVESAPFTFEPMPKHSAIAITVTTAIANYHYKKVKIDDSLSTRIFDNYLSKLDKAHAVLLASDVKEFEKYRFQMDDALVSGDLSGAFKLFGVYATRMNERAEYALATLKTAQNLSSTDVYDFSREELPWFNSLKEEDQYWNKRIRYELISLKAVNNDEKKAYQTLTRRYEKLKKGLDILKSENAFEVFMNAFTETVDPHSTYFSPKASTEFNMQMNKSLEGIGITFSFQDELPVIISVVKGGPVDKSGKIAVNDRILAIAQGENGEFEDAVGLTQDEVVQRTRGAKGSIVRLRILPAGAALVSKPKEVTIVRDKIILEDQKVKSEVKSVKQGNSTKKIGIISIPNFYFDAAAFNKGDKDYASTTADVRKALKAFETQGVEGVMVDLRNNGGGSLKEAVELTGLFINYGPVVQVRNANGKIQVESDKDSLVVYGGPLTILINRLSASASEIFSAALQDYGRAVIIGEQSYGKGTVQTVYPVGQLTGQNDPSLGSLKFTMAKFYRVNGASTQHRGVTPDISFPSKYESLNIGESALKNVLPYDEIAQARFSPVVGLKGVNELKQHHQERMNASQEFKFLVEDIQKVKESNAKKTTVLDLNKFALEQQKQQADELARLNKRRKLQGLQPVAALGDQTKSAVDYVQDESLQITAELISKSAGKSASK</sequence>
<accession>A0A1W2ABI0</accession>
<dbReference type="CDD" id="cd07560">
    <property type="entry name" value="Peptidase_S41_CPP"/>
    <property type="match status" value="1"/>
</dbReference>
<dbReference type="EMBL" id="FWYB01000001">
    <property type="protein sequence ID" value="SMC58016.1"/>
    <property type="molecule type" value="Genomic_DNA"/>
</dbReference>
<dbReference type="InterPro" id="IPR029045">
    <property type="entry name" value="ClpP/crotonase-like_dom_sf"/>
</dbReference>
<dbReference type="SMART" id="SM00245">
    <property type="entry name" value="TSPc"/>
    <property type="match status" value="1"/>
</dbReference>
<keyword evidence="4 5" id="KW-0720">Serine protease</keyword>
<evidence type="ECO:0000256" key="4">
    <source>
        <dbReference type="ARBA" id="ARBA00022825"/>
    </source>
</evidence>
<dbReference type="Proteomes" id="UP000192678">
    <property type="component" value="Unassembled WGS sequence"/>
</dbReference>
<evidence type="ECO:0000256" key="6">
    <source>
        <dbReference type="SAM" id="Coils"/>
    </source>
</evidence>
<dbReference type="GO" id="GO:0030288">
    <property type="term" value="C:outer membrane-bounded periplasmic space"/>
    <property type="evidence" value="ECO:0007669"/>
    <property type="project" value="TreeGrafter"/>
</dbReference>
<dbReference type="SUPFAM" id="SSF52096">
    <property type="entry name" value="ClpP/crotonase"/>
    <property type="match status" value="1"/>
</dbReference>
<dbReference type="GO" id="GO:0007165">
    <property type="term" value="P:signal transduction"/>
    <property type="evidence" value="ECO:0007669"/>
    <property type="project" value="TreeGrafter"/>
</dbReference>
<dbReference type="InterPro" id="IPR036034">
    <property type="entry name" value="PDZ_sf"/>
</dbReference>